<dbReference type="PANTHER" id="PTHR22916">
    <property type="entry name" value="GLYCOSYLTRANSFERASE"/>
    <property type="match status" value="1"/>
</dbReference>
<feature type="domain" description="Glycosyltransferase 2-like" evidence="2">
    <location>
        <begin position="6"/>
        <end position="123"/>
    </location>
</feature>
<dbReference type="GO" id="GO:0016758">
    <property type="term" value="F:hexosyltransferase activity"/>
    <property type="evidence" value="ECO:0007669"/>
    <property type="project" value="UniProtKB-ARBA"/>
</dbReference>
<keyword evidence="1" id="KW-0472">Membrane</keyword>
<dbReference type="Gene3D" id="3.90.550.10">
    <property type="entry name" value="Spore Coat Polysaccharide Biosynthesis Protein SpsA, Chain A"/>
    <property type="match status" value="1"/>
</dbReference>
<dbReference type="Proteomes" id="UP000035337">
    <property type="component" value="Chromosome"/>
</dbReference>
<keyword evidence="3" id="KW-0808">Transferase</keyword>
<name>A0A0G3WII8_9BACT</name>
<evidence type="ECO:0000256" key="1">
    <source>
        <dbReference type="SAM" id="Phobius"/>
    </source>
</evidence>
<dbReference type="KEGG" id="epo:Epro_0326"/>
<sequence length="337" mass="39482">MQYKLSICIPTYNRANYIKDLLESITRQITPNIKDEVEICVSDNASEDNTKEIVESFKNIHPYITYFRRNKNMGADNNYLKAEEIARGKYVWLMSSDDILLPDAISTALKYIQKYKDIGIFAVNTIMFDPALRAAVKQNRDITDLIYTNSGEIIKKLGAWFGYISGFIFQKHLWDEFAKYKRFIGSAYSLTYIYYEIIKKGAALLKIATPLVGYRSSNDSFLQDGNYPRIKLDIVGYNDISAFVFGKHSKEHFQINASVVKYHVFNHILIAILSDSANLKYRIKVFALCFKYYKFYPYFWIKDLPLIITPSFILRFARFIYRKTFKRKQFIKNDNNN</sequence>
<dbReference type="PATRIC" id="fig|1408281.3.peg.339"/>
<keyword evidence="1" id="KW-1133">Transmembrane helix</keyword>
<dbReference type="Pfam" id="PF00535">
    <property type="entry name" value="Glycos_transf_2"/>
    <property type="match status" value="1"/>
</dbReference>
<evidence type="ECO:0000313" key="3">
    <source>
        <dbReference type="EMBL" id="AKL97705.1"/>
    </source>
</evidence>
<accession>A0A0G3WII8</accession>
<dbReference type="OrthoDB" id="9785185at2"/>
<dbReference type="InterPro" id="IPR001173">
    <property type="entry name" value="Glyco_trans_2-like"/>
</dbReference>
<evidence type="ECO:0000259" key="2">
    <source>
        <dbReference type="Pfam" id="PF00535"/>
    </source>
</evidence>
<dbReference type="SUPFAM" id="SSF53448">
    <property type="entry name" value="Nucleotide-diphospho-sugar transferases"/>
    <property type="match status" value="1"/>
</dbReference>
<proteinExistence type="predicted"/>
<dbReference type="PANTHER" id="PTHR22916:SF3">
    <property type="entry name" value="UDP-GLCNAC:BETAGAL BETA-1,3-N-ACETYLGLUCOSAMINYLTRANSFERASE-LIKE PROTEIN 1"/>
    <property type="match status" value="1"/>
</dbReference>
<organism evidence="3 4">
    <name type="scientific">Endomicrobium proavitum</name>
    <dbReference type="NCBI Taxonomy" id="1408281"/>
    <lineage>
        <taxon>Bacteria</taxon>
        <taxon>Pseudomonadati</taxon>
        <taxon>Elusimicrobiota</taxon>
        <taxon>Endomicrobiia</taxon>
        <taxon>Endomicrobiales</taxon>
        <taxon>Endomicrobiaceae</taxon>
        <taxon>Endomicrobium</taxon>
    </lineage>
</organism>
<feature type="transmembrane region" description="Helical" evidence="1">
    <location>
        <begin position="295"/>
        <end position="317"/>
    </location>
</feature>
<protein>
    <submittedName>
        <fullName evidence="3">Glycosyl transferase family protein</fullName>
    </submittedName>
</protein>
<dbReference type="STRING" id="1408281.Epro_0326"/>
<reference evidence="3 4" key="1">
    <citation type="submission" date="2014-09" db="EMBL/GenBank/DDBJ databases">
        <title>Complete genome sequence of Endomicrobium proavitum.</title>
        <authorList>
            <person name="Zheng H."/>
        </authorList>
    </citation>
    <scope>NUCLEOTIDE SEQUENCE [LARGE SCALE GENOMIC DNA]</scope>
    <source>
        <strain evidence="3 4">Rsa215</strain>
    </source>
</reference>
<dbReference type="EMBL" id="CP009498">
    <property type="protein sequence ID" value="AKL97705.1"/>
    <property type="molecule type" value="Genomic_DNA"/>
</dbReference>
<keyword evidence="4" id="KW-1185">Reference proteome</keyword>
<dbReference type="RefSeq" id="WP_052569988.1">
    <property type="nucleotide sequence ID" value="NZ_CP009498.1"/>
</dbReference>
<dbReference type="AlphaFoldDB" id="A0A0G3WII8"/>
<dbReference type="CDD" id="cd00761">
    <property type="entry name" value="Glyco_tranf_GTA_type"/>
    <property type="match status" value="1"/>
</dbReference>
<evidence type="ECO:0000313" key="4">
    <source>
        <dbReference type="Proteomes" id="UP000035337"/>
    </source>
</evidence>
<keyword evidence="1" id="KW-0812">Transmembrane</keyword>
<gene>
    <name evidence="3" type="primary">rfbV</name>
    <name evidence="3" type="ORF">Epro_0326</name>
</gene>
<dbReference type="InterPro" id="IPR029044">
    <property type="entry name" value="Nucleotide-diphossugar_trans"/>
</dbReference>